<reference evidence="1" key="2">
    <citation type="journal article" date="2015" name="Data Brief">
        <title>Shoot transcriptome of the giant reed, Arundo donax.</title>
        <authorList>
            <person name="Barrero R.A."/>
            <person name="Guerrero F.D."/>
            <person name="Moolhuijzen P."/>
            <person name="Goolsby J.A."/>
            <person name="Tidwell J."/>
            <person name="Bellgard S.E."/>
            <person name="Bellgard M.I."/>
        </authorList>
    </citation>
    <scope>NUCLEOTIDE SEQUENCE</scope>
    <source>
        <tissue evidence="1">Shoot tissue taken approximately 20 cm above the soil surface</tissue>
    </source>
</reference>
<protein>
    <submittedName>
        <fullName evidence="1">Uncharacterized protein</fullName>
    </submittedName>
</protein>
<reference evidence="1" key="1">
    <citation type="submission" date="2014-09" db="EMBL/GenBank/DDBJ databases">
        <authorList>
            <person name="Magalhaes I.L.F."/>
            <person name="Oliveira U."/>
            <person name="Santos F.R."/>
            <person name="Vidigal T.H.D.A."/>
            <person name="Brescovit A.D."/>
            <person name="Santos A.J."/>
        </authorList>
    </citation>
    <scope>NUCLEOTIDE SEQUENCE</scope>
    <source>
        <tissue evidence="1">Shoot tissue taken approximately 20 cm above the soil surface</tissue>
    </source>
</reference>
<sequence length="22" mass="2457">MHPSVHRYFPAPCGAPPRHCPV</sequence>
<organism evidence="1">
    <name type="scientific">Arundo donax</name>
    <name type="common">Giant reed</name>
    <name type="synonym">Donax arundinaceus</name>
    <dbReference type="NCBI Taxonomy" id="35708"/>
    <lineage>
        <taxon>Eukaryota</taxon>
        <taxon>Viridiplantae</taxon>
        <taxon>Streptophyta</taxon>
        <taxon>Embryophyta</taxon>
        <taxon>Tracheophyta</taxon>
        <taxon>Spermatophyta</taxon>
        <taxon>Magnoliopsida</taxon>
        <taxon>Liliopsida</taxon>
        <taxon>Poales</taxon>
        <taxon>Poaceae</taxon>
        <taxon>PACMAD clade</taxon>
        <taxon>Arundinoideae</taxon>
        <taxon>Arundineae</taxon>
        <taxon>Arundo</taxon>
    </lineage>
</organism>
<accession>A0A0A8Z3A0</accession>
<name>A0A0A8Z3A0_ARUDO</name>
<dbReference type="EMBL" id="GBRH01265757">
    <property type="protein sequence ID" value="JAD32138.1"/>
    <property type="molecule type" value="Transcribed_RNA"/>
</dbReference>
<evidence type="ECO:0000313" key="1">
    <source>
        <dbReference type="EMBL" id="JAD32138.1"/>
    </source>
</evidence>
<dbReference type="AlphaFoldDB" id="A0A0A8Z3A0"/>
<proteinExistence type="predicted"/>